<sequence>MCGIFGIIDHYKNSDESDLKRSINTLSHRGPDDLGIESFNTDAAYVGLAHTRLSILDLSSAGHQPMSYENYIIVLNGEIYNFKEIRKQLSDEGYTFISNSDTEVVVKAFAKWGKECVNRFIGMFSFCIYDKKSNTIHLCRDRAGVKPLYYYNNNGLFLFSSEIKAFHQNQFFNKAIDETSVSNFIQFGYIPGSNSIFKYVKKVPPGSWLTYNILSNEIDTEFYWKLSDYFKKPLLDINYEDAKKQLEELLYSSCQYRMIADVPVGIFLSGGYDSTLVTALLQKNSNEKLNTFTIGFPDGIDESEYAKKVANYLGTKHTNLNFTKKDAIEIIEELPYYYDEPMADISAIPSILVSRLARESVKVALSADGGDELFAGYSWYKNITYRYNQAKKIPELLNPFVKFLLRLSKSFIPVNKYHFKHQINSFYEILNSASSQRIAELIYNTKSLSDIFNKKLIINYKPSKPDIFTESYLDFNDKLAPMLYIDYMMNLTDCLLVKVDRASMSTSLESREPLMDHRLAEFAAQLPICFKYDGTTHKKILKDIVHKYVPAEIMDRPKVGFDLPLNNYLRNDLSWLIDDYLSVNAIAETGFFNPEFVLKIVNRFRVNKLVYSPVIWRLIVFQQWYKKWLK</sequence>
<evidence type="ECO:0000256" key="7">
    <source>
        <dbReference type="ARBA" id="ARBA00048741"/>
    </source>
</evidence>
<dbReference type="PANTHER" id="PTHR43284:SF1">
    <property type="entry name" value="ASPARAGINE SYNTHETASE"/>
    <property type="match status" value="1"/>
</dbReference>
<dbReference type="SUPFAM" id="SSF56235">
    <property type="entry name" value="N-terminal nucleophile aminohydrolases (Ntn hydrolases)"/>
    <property type="match status" value="1"/>
</dbReference>
<protein>
    <recommendedName>
        <fullName evidence="3">asparagine synthase (glutamine-hydrolyzing)</fullName>
        <ecNumber evidence="3">6.3.5.4</ecNumber>
    </recommendedName>
</protein>
<evidence type="ECO:0000256" key="6">
    <source>
        <dbReference type="ARBA" id="ARBA00022962"/>
    </source>
</evidence>
<dbReference type="Gene3D" id="3.40.50.620">
    <property type="entry name" value="HUPs"/>
    <property type="match status" value="1"/>
</dbReference>
<dbReference type="PIRSF" id="PIRSF001589">
    <property type="entry name" value="Asn_synthetase_glu-h"/>
    <property type="match status" value="1"/>
</dbReference>
<dbReference type="InterPro" id="IPR029055">
    <property type="entry name" value="Ntn_hydrolases_N"/>
</dbReference>
<organism evidence="12">
    <name type="scientific">Ignavibacterium album</name>
    <dbReference type="NCBI Taxonomy" id="591197"/>
    <lineage>
        <taxon>Bacteria</taxon>
        <taxon>Pseudomonadati</taxon>
        <taxon>Ignavibacteriota</taxon>
        <taxon>Ignavibacteria</taxon>
        <taxon>Ignavibacteriales</taxon>
        <taxon>Ignavibacteriaceae</taxon>
        <taxon>Ignavibacterium</taxon>
    </lineage>
</organism>
<comment type="catalytic activity">
    <reaction evidence="7">
        <text>L-aspartate + L-glutamine + ATP + H2O = L-asparagine + L-glutamate + AMP + diphosphate + H(+)</text>
        <dbReference type="Rhea" id="RHEA:12228"/>
        <dbReference type="ChEBI" id="CHEBI:15377"/>
        <dbReference type="ChEBI" id="CHEBI:15378"/>
        <dbReference type="ChEBI" id="CHEBI:29985"/>
        <dbReference type="ChEBI" id="CHEBI:29991"/>
        <dbReference type="ChEBI" id="CHEBI:30616"/>
        <dbReference type="ChEBI" id="CHEBI:33019"/>
        <dbReference type="ChEBI" id="CHEBI:58048"/>
        <dbReference type="ChEBI" id="CHEBI:58359"/>
        <dbReference type="ChEBI" id="CHEBI:456215"/>
        <dbReference type="EC" id="6.3.5.4"/>
    </reaction>
</comment>
<evidence type="ECO:0000259" key="11">
    <source>
        <dbReference type="PROSITE" id="PS51278"/>
    </source>
</evidence>
<dbReference type="InterPro" id="IPR051786">
    <property type="entry name" value="ASN_synthetase/amidase"/>
</dbReference>
<dbReference type="GO" id="GO:0006529">
    <property type="term" value="P:asparagine biosynthetic process"/>
    <property type="evidence" value="ECO:0007669"/>
    <property type="project" value="UniProtKB-KW"/>
</dbReference>
<dbReference type="CDD" id="cd00712">
    <property type="entry name" value="AsnB"/>
    <property type="match status" value="1"/>
</dbReference>
<evidence type="ECO:0000256" key="3">
    <source>
        <dbReference type="ARBA" id="ARBA00012737"/>
    </source>
</evidence>
<keyword evidence="6 8" id="KW-0315">Glutamine amidotransferase</keyword>
<evidence type="ECO:0000313" key="12">
    <source>
        <dbReference type="EMBL" id="HGT48771.1"/>
    </source>
</evidence>
<keyword evidence="5 9" id="KW-0067">ATP-binding</keyword>
<dbReference type="InterPro" id="IPR006426">
    <property type="entry name" value="Asn_synth_AEB"/>
</dbReference>
<dbReference type="InterPro" id="IPR033738">
    <property type="entry name" value="AsnB_N"/>
</dbReference>
<dbReference type="Pfam" id="PF13537">
    <property type="entry name" value="GATase_7"/>
    <property type="match status" value="1"/>
</dbReference>
<dbReference type="PROSITE" id="PS51278">
    <property type="entry name" value="GATASE_TYPE_2"/>
    <property type="match status" value="1"/>
</dbReference>
<keyword evidence="8" id="KW-0028">Amino-acid biosynthesis</keyword>
<dbReference type="InterPro" id="IPR014729">
    <property type="entry name" value="Rossmann-like_a/b/a_fold"/>
</dbReference>
<keyword evidence="4 9" id="KW-0547">Nucleotide-binding</keyword>
<dbReference type="InterPro" id="IPR017932">
    <property type="entry name" value="GATase_2_dom"/>
</dbReference>
<feature type="binding site" evidence="9">
    <location>
        <position position="294"/>
    </location>
    <ligand>
        <name>ATP</name>
        <dbReference type="ChEBI" id="CHEBI:30616"/>
    </ligand>
</feature>
<feature type="domain" description="Glutamine amidotransferase type-2" evidence="11">
    <location>
        <begin position="2"/>
        <end position="214"/>
    </location>
</feature>
<dbReference type="AlphaFoldDB" id="A0A832DP79"/>
<keyword evidence="12" id="KW-0436">Ligase</keyword>
<comment type="pathway">
    <text evidence="1">Amino-acid biosynthesis; L-asparagine biosynthesis; L-asparagine from L-aspartate (L-Gln route): step 1/1.</text>
</comment>
<evidence type="ECO:0000256" key="1">
    <source>
        <dbReference type="ARBA" id="ARBA00005187"/>
    </source>
</evidence>
<proteinExistence type="inferred from homology"/>
<accession>A0A832DP79</accession>
<dbReference type="GO" id="GO:0005524">
    <property type="term" value="F:ATP binding"/>
    <property type="evidence" value="ECO:0007669"/>
    <property type="project" value="UniProtKB-KW"/>
</dbReference>
<dbReference type="EMBL" id="DSVI01000019">
    <property type="protein sequence ID" value="HGT48771.1"/>
    <property type="molecule type" value="Genomic_DNA"/>
</dbReference>
<name>A0A832DP79_9BACT</name>
<feature type="active site" description="For GATase activity" evidence="8">
    <location>
        <position position="2"/>
    </location>
</feature>
<dbReference type="EC" id="6.3.5.4" evidence="3"/>
<dbReference type="GO" id="GO:0005829">
    <property type="term" value="C:cytosol"/>
    <property type="evidence" value="ECO:0007669"/>
    <property type="project" value="TreeGrafter"/>
</dbReference>
<dbReference type="Gene3D" id="3.60.20.10">
    <property type="entry name" value="Glutamine Phosphoribosylpyrophosphate, subunit 1, domain 1"/>
    <property type="match status" value="1"/>
</dbReference>
<dbReference type="PANTHER" id="PTHR43284">
    <property type="entry name" value="ASPARAGINE SYNTHETASE (GLUTAMINE-HYDROLYZING)"/>
    <property type="match status" value="1"/>
</dbReference>
<evidence type="ECO:0000256" key="2">
    <source>
        <dbReference type="ARBA" id="ARBA00005752"/>
    </source>
</evidence>
<keyword evidence="8" id="KW-0061">Asparagine biosynthesis</keyword>
<feature type="binding site" evidence="9">
    <location>
        <position position="101"/>
    </location>
    <ligand>
        <name>L-glutamine</name>
        <dbReference type="ChEBI" id="CHEBI:58359"/>
    </ligand>
</feature>
<dbReference type="InterPro" id="IPR001962">
    <property type="entry name" value="Asn_synthase"/>
</dbReference>
<evidence type="ECO:0000256" key="5">
    <source>
        <dbReference type="ARBA" id="ARBA00022840"/>
    </source>
</evidence>
<feature type="site" description="Important for beta-aspartyl-AMP intermediate formation" evidence="10">
    <location>
        <position position="368"/>
    </location>
</feature>
<dbReference type="NCBIfam" id="TIGR01536">
    <property type="entry name" value="asn_synth_AEB"/>
    <property type="match status" value="1"/>
</dbReference>
<dbReference type="GO" id="GO:0004066">
    <property type="term" value="F:asparagine synthase (glutamine-hydrolyzing) activity"/>
    <property type="evidence" value="ECO:0007669"/>
    <property type="project" value="UniProtKB-EC"/>
</dbReference>
<dbReference type="SUPFAM" id="SSF52402">
    <property type="entry name" value="Adenine nucleotide alpha hydrolases-like"/>
    <property type="match status" value="1"/>
</dbReference>
<dbReference type="Pfam" id="PF00733">
    <property type="entry name" value="Asn_synthase"/>
    <property type="match status" value="1"/>
</dbReference>
<reference evidence="12" key="1">
    <citation type="journal article" date="2020" name="mSystems">
        <title>Genome- and Community-Level Interaction Insights into Carbon Utilization and Element Cycling Functions of Hydrothermarchaeota in Hydrothermal Sediment.</title>
        <authorList>
            <person name="Zhou Z."/>
            <person name="Liu Y."/>
            <person name="Xu W."/>
            <person name="Pan J."/>
            <person name="Luo Z.H."/>
            <person name="Li M."/>
        </authorList>
    </citation>
    <scope>NUCLEOTIDE SEQUENCE [LARGE SCALE GENOMIC DNA]</scope>
    <source>
        <strain evidence="12">SpSt-500</strain>
    </source>
</reference>
<evidence type="ECO:0000256" key="4">
    <source>
        <dbReference type="ARBA" id="ARBA00022741"/>
    </source>
</evidence>
<gene>
    <name evidence="12" type="primary">asnB</name>
    <name evidence="12" type="ORF">ENS56_12090</name>
</gene>
<evidence type="ECO:0000256" key="9">
    <source>
        <dbReference type="PIRSR" id="PIRSR001589-2"/>
    </source>
</evidence>
<evidence type="ECO:0000256" key="8">
    <source>
        <dbReference type="PIRSR" id="PIRSR001589-1"/>
    </source>
</evidence>
<evidence type="ECO:0000256" key="10">
    <source>
        <dbReference type="PIRSR" id="PIRSR001589-3"/>
    </source>
</evidence>
<comment type="caution">
    <text evidence="12">The sequence shown here is derived from an EMBL/GenBank/DDBJ whole genome shotgun (WGS) entry which is preliminary data.</text>
</comment>
<comment type="similarity">
    <text evidence="2">Belongs to the asparagine synthetase family.</text>
</comment>
<dbReference type="CDD" id="cd01991">
    <property type="entry name" value="Asn_synthase_B_C"/>
    <property type="match status" value="1"/>
</dbReference>